<evidence type="ECO:0000313" key="3">
    <source>
        <dbReference type="Proteomes" id="UP000011724"/>
    </source>
</evidence>
<reference evidence="3" key="2">
    <citation type="journal article" date="2013" name="Stand. Genomic Sci.">
        <title>Complete genome sequence of Desulfocapsa sulfexigens, a marine deltaproteobacterium specialized in disproportionating inorganic sulfur compounds.</title>
        <authorList>
            <person name="Finster K.W."/>
            <person name="Kjeldsen K.U."/>
            <person name="Kube M."/>
            <person name="Reinhardt R."/>
            <person name="Mussmann M."/>
            <person name="Amann R."/>
            <person name="Schreiber L."/>
        </authorList>
    </citation>
    <scope>NUCLEOTIDE SEQUENCE [LARGE SCALE GENOMIC DNA]</scope>
    <source>
        <strain evidence="3">DSM 10523 / SB164P1</strain>
    </source>
</reference>
<keyword evidence="1" id="KW-0472">Membrane</keyword>
<dbReference type="RefSeq" id="WP_015413939.1">
    <property type="nucleotide sequence ID" value="NC_020409.1"/>
</dbReference>
<protein>
    <recommendedName>
        <fullName evidence="4">PilZ domain-containing protein</fullName>
    </recommendedName>
</protein>
<dbReference type="KEGG" id="dpi:BN4_10648"/>
<keyword evidence="1" id="KW-1133">Transmembrane helix</keyword>
<sequence>MLDFTAQLEYLRDVQRTFGSGSDRIDLVVVFSKILLITVPLILVMALWHYRHIIGFTILRLFYRVFAPRTHSIVENYLIKKGIIVNVYKYSTDGSGRKIATARVEEVVNGMMKLQLIKVEPTALNLKNTRVICYTNPFTYSGKKLNSFSTFVASVSKRGSVIKALSLMTPVRYRFIVRRKHSRQRVTREGAIRVKAWEGNKRKSFWMAKPDLQTINNPARYGEKMRLSVENISAGGMRMFILHPKGGLPTLNQGNELILRVSVWNPKSKKFSYFTVVGVIRSRFRGRGGAIGLGIQFTAEGEKLDGRYSWKSLHGEMKALKQFLHDTTR</sequence>
<dbReference type="PATRIC" id="fig|879567.3.peg.667"/>
<accession>M1WLH7</accession>
<dbReference type="eggNOG" id="ENOG50317NJ">
    <property type="taxonomic scope" value="Bacteria"/>
</dbReference>
<keyword evidence="1" id="KW-0812">Transmembrane</keyword>
<feature type="transmembrane region" description="Helical" evidence="1">
    <location>
        <begin position="27"/>
        <end position="50"/>
    </location>
</feature>
<keyword evidence="3" id="KW-1185">Reference proteome</keyword>
<evidence type="ECO:0000313" key="2">
    <source>
        <dbReference type="EMBL" id="CCH47885.1"/>
    </source>
</evidence>
<organism evidence="2 3">
    <name type="scientific">Pseudodesulfovibrio piezophilus (strain DSM 21447 / JCM 15486 / C1TLV30)</name>
    <name type="common">Desulfovibrio piezophilus</name>
    <dbReference type="NCBI Taxonomy" id="1322246"/>
    <lineage>
        <taxon>Bacteria</taxon>
        <taxon>Pseudomonadati</taxon>
        <taxon>Thermodesulfobacteriota</taxon>
        <taxon>Desulfovibrionia</taxon>
        <taxon>Desulfovibrionales</taxon>
        <taxon>Desulfovibrionaceae</taxon>
    </lineage>
</organism>
<dbReference type="OrthoDB" id="5447947at2"/>
<dbReference type="HOGENOM" id="CLU_849227_0_0_7"/>
<dbReference type="BioCyc" id="DPIE1322246:BN4_RS03325-MONOMER"/>
<gene>
    <name evidence="2" type="ordered locus">BN4_10648</name>
</gene>
<name>M1WLH7_PSEP2</name>
<evidence type="ECO:0000256" key="1">
    <source>
        <dbReference type="SAM" id="Phobius"/>
    </source>
</evidence>
<reference evidence="2 3" key="1">
    <citation type="journal article" date="2013" name="PLoS ONE">
        <title>The first genomic and proteomic characterization of a deep-sea sulfate reducer: insights into the piezophilic lifestyle of Desulfovibrio piezophilus.</title>
        <authorList>
            <person name="Pradel N."/>
            <person name="Ji B."/>
            <person name="Gimenez G."/>
            <person name="Talla E."/>
            <person name="Lenoble P."/>
            <person name="Garel M."/>
            <person name="Tamburini C."/>
            <person name="Fourquet P."/>
            <person name="Lebrun R."/>
            <person name="Bertin P."/>
            <person name="Denis Y."/>
            <person name="Pophillat M."/>
            <person name="Barbe V."/>
            <person name="Ollivier B."/>
            <person name="Dolla A."/>
        </authorList>
    </citation>
    <scope>NUCLEOTIDE SEQUENCE [LARGE SCALE GENOMIC DNA]</scope>
    <source>
        <strain evidence="3">DSM 10523 / SB164P1</strain>
    </source>
</reference>
<proteinExistence type="predicted"/>
<dbReference type="EMBL" id="FO203427">
    <property type="protein sequence ID" value="CCH47885.1"/>
    <property type="molecule type" value="Genomic_DNA"/>
</dbReference>
<dbReference type="Proteomes" id="UP000011724">
    <property type="component" value="Chromosome"/>
</dbReference>
<evidence type="ECO:0008006" key="4">
    <source>
        <dbReference type="Google" id="ProtNLM"/>
    </source>
</evidence>
<dbReference type="AlphaFoldDB" id="M1WLH7"/>